<dbReference type="EC" id="2.5.1.145" evidence="7"/>
<feature type="transmembrane region" description="Helical" evidence="7">
    <location>
        <begin position="44"/>
        <end position="68"/>
    </location>
</feature>
<evidence type="ECO:0000256" key="1">
    <source>
        <dbReference type="ARBA" id="ARBA00007150"/>
    </source>
</evidence>
<keyword evidence="4 7" id="KW-0812">Transmembrane</keyword>
<dbReference type="RefSeq" id="WP_091689424.1">
    <property type="nucleotide sequence ID" value="NZ_BAABFM010000075.1"/>
</dbReference>
<dbReference type="UniPathway" id="UPA00664"/>
<keyword evidence="5 7" id="KW-1133">Transmembrane helix</keyword>
<dbReference type="STRING" id="1527.SAMN04489757_1747"/>
<dbReference type="GO" id="GO:0005886">
    <property type="term" value="C:plasma membrane"/>
    <property type="evidence" value="ECO:0007669"/>
    <property type="project" value="UniProtKB-SubCell"/>
</dbReference>
<keyword evidence="6 7" id="KW-0472">Membrane</keyword>
<dbReference type="InterPro" id="IPR001640">
    <property type="entry name" value="Lgt"/>
</dbReference>
<comment type="similarity">
    <text evidence="1 7">Belongs to the Lgt family.</text>
</comment>
<proteinExistence type="inferred from homology"/>
<evidence type="ECO:0000256" key="4">
    <source>
        <dbReference type="ARBA" id="ARBA00022692"/>
    </source>
</evidence>
<organism evidence="8 9">
    <name type="scientific">Anaerocolumna aminovalerica</name>
    <dbReference type="NCBI Taxonomy" id="1527"/>
    <lineage>
        <taxon>Bacteria</taxon>
        <taxon>Bacillati</taxon>
        <taxon>Bacillota</taxon>
        <taxon>Clostridia</taxon>
        <taxon>Lachnospirales</taxon>
        <taxon>Lachnospiraceae</taxon>
        <taxon>Anaerocolumna</taxon>
    </lineage>
</organism>
<dbReference type="Pfam" id="PF01790">
    <property type="entry name" value="LGT"/>
    <property type="match status" value="1"/>
</dbReference>
<dbReference type="Proteomes" id="UP000198806">
    <property type="component" value="Unassembled WGS sequence"/>
</dbReference>
<evidence type="ECO:0000256" key="6">
    <source>
        <dbReference type="ARBA" id="ARBA00023136"/>
    </source>
</evidence>
<dbReference type="OrthoDB" id="871140at2"/>
<feature type="transmembrane region" description="Helical" evidence="7">
    <location>
        <begin position="202"/>
        <end position="221"/>
    </location>
</feature>
<dbReference type="AlphaFoldDB" id="A0A1I5JA89"/>
<evidence type="ECO:0000313" key="8">
    <source>
        <dbReference type="EMBL" id="SFO69599.1"/>
    </source>
</evidence>
<keyword evidence="9" id="KW-1185">Reference proteome</keyword>
<evidence type="ECO:0000256" key="7">
    <source>
        <dbReference type="HAMAP-Rule" id="MF_01147"/>
    </source>
</evidence>
<evidence type="ECO:0000313" key="9">
    <source>
        <dbReference type="Proteomes" id="UP000198806"/>
    </source>
</evidence>
<keyword evidence="2 7" id="KW-1003">Cell membrane</keyword>
<dbReference type="PANTHER" id="PTHR30589">
    <property type="entry name" value="PROLIPOPROTEIN DIACYLGLYCERYL TRANSFERASE"/>
    <property type="match status" value="1"/>
</dbReference>
<evidence type="ECO:0000256" key="5">
    <source>
        <dbReference type="ARBA" id="ARBA00022989"/>
    </source>
</evidence>
<feature type="binding site" evidence="7">
    <location>
        <position position="136"/>
    </location>
    <ligand>
        <name>a 1,2-diacyl-sn-glycero-3-phospho-(1'-sn-glycerol)</name>
        <dbReference type="ChEBI" id="CHEBI:64716"/>
    </ligand>
</feature>
<feature type="transmembrane region" description="Helical" evidence="7">
    <location>
        <begin position="88"/>
        <end position="109"/>
    </location>
</feature>
<feature type="transmembrane region" description="Helical" evidence="7">
    <location>
        <begin position="227"/>
        <end position="249"/>
    </location>
</feature>
<feature type="transmembrane region" description="Helical" evidence="7">
    <location>
        <begin position="130"/>
        <end position="149"/>
    </location>
</feature>
<keyword evidence="3 7" id="KW-0808">Transferase</keyword>
<dbReference type="GO" id="GO:0008961">
    <property type="term" value="F:phosphatidylglycerol-prolipoprotein diacylglyceryl transferase activity"/>
    <property type="evidence" value="ECO:0007669"/>
    <property type="project" value="UniProtKB-UniRule"/>
</dbReference>
<dbReference type="HAMAP" id="MF_01147">
    <property type="entry name" value="Lgt"/>
    <property type="match status" value="1"/>
</dbReference>
<gene>
    <name evidence="7" type="primary">lgt</name>
    <name evidence="8" type="ORF">SAMN04489757_1747</name>
</gene>
<feature type="transmembrane region" description="Helical" evidence="7">
    <location>
        <begin position="169"/>
        <end position="190"/>
    </location>
</feature>
<protein>
    <recommendedName>
        <fullName evidence="7">Phosphatidylglycerol--prolipoprotein diacylglyceryl transferase</fullName>
        <ecNumber evidence="7">2.5.1.145</ecNumber>
    </recommendedName>
</protein>
<keyword evidence="8" id="KW-0449">Lipoprotein</keyword>
<evidence type="ECO:0000256" key="3">
    <source>
        <dbReference type="ARBA" id="ARBA00022679"/>
    </source>
</evidence>
<accession>A0A1I5JA89</accession>
<comment type="subcellular location">
    <subcellularLocation>
        <location evidence="7">Cell membrane</location>
        <topology evidence="7">Multi-pass membrane protein</topology>
    </subcellularLocation>
</comment>
<evidence type="ECO:0000256" key="2">
    <source>
        <dbReference type="ARBA" id="ARBA00022475"/>
    </source>
</evidence>
<dbReference type="PANTHER" id="PTHR30589:SF0">
    <property type="entry name" value="PHOSPHATIDYLGLYCEROL--PROLIPOPROTEIN DIACYLGLYCERYL TRANSFERASE"/>
    <property type="match status" value="1"/>
</dbReference>
<feature type="transmembrane region" description="Helical" evidence="7">
    <location>
        <begin position="12"/>
        <end position="32"/>
    </location>
</feature>
<dbReference type="EMBL" id="FOWD01000074">
    <property type="protein sequence ID" value="SFO69599.1"/>
    <property type="molecule type" value="Genomic_DNA"/>
</dbReference>
<reference evidence="8 9" key="1">
    <citation type="submission" date="2016-10" db="EMBL/GenBank/DDBJ databases">
        <authorList>
            <person name="de Groot N.N."/>
        </authorList>
    </citation>
    <scope>NUCLEOTIDE SEQUENCE [LARGE SCALE GENOMIC DNA]</scope>
    <source>
        <strain evidence="8 9">DSM 1283</strain>
    </source>
</reference>
<name>A0A1I5JA89_9FIRM</name>
<comment type="pathway">
    <text evidence="7">Protein modification; lipoprotein biosynthesis (diacylglyceryl transfer).</text>
</comment>
<comment type="catalytic activity">
    <reaction evidence="7">
        <text>L-cysteinyl-[prolipoprotein] + a 1,2-diacyl-sn-glycero-3-phospho-(1'-sn-glycerol) = an S-1,2-diacyl-sn-glyceryl-L-cysteinyl-[prolipoprotein] + sn-glycerol 1-phosphate + H(+)</text>
        <dbReference type="Rhea" id="RHEA:56712"/>
        <dbReference type="Rhea" id="RHEA-COMP:14679"/>
        <dbReference type="Rhea" id="RHEA-COMP:14680"/>
        <dbReference type="ChEBI" id="CHEBI:15378"/>
        <dbReference type="ChEBI" id="CHEBI:29950"/>
        <dbReference type="ChEBI" id="CHEBI:57685"/>
        <dbReference type="ChEBI" id="CHEBI:64716"/>
        <dbReference type="ChEBI" id="CHEBI:140658"/>
        <dbReference type="EC" id="2.5.1.145"/>
    </reaction>
</comment>
<comment type="function">
    <text evidence="7">Catalyzes the transfer of the diacylglyceryl group from phosphatidylglycerol to the sulfhydryl group of the N-terminal cysteine of a prolipoprotein, the first step in the formation of mature lipoproteins.</text>
</comment>
<dbReference type="GO" id="GO:0042158">
    <property type="term" value="P:lipoprotein biosynthetic process"/>
    <property type="evidence" value="ECO:0007669"/>
    <property type="project" value="UniProtKB-UniRule"/>
</dbReference>
<sequence length="262" mass="29362">MLPTIVVLGREISLYGLMGVIGIFFGVLAAIYRRKIYHINKEDVIFSSCYAGIGLLLGAKLLFIITIIPDLIKNRDLLIANPKLLLHILFGGLVFYGGLIGAFLGFYIYSRQYKINFITLLDLIAPSIPLIHGFGRIGCFTAGCCYGIEYDGIFHVIFERSQAAPNGVALLPVQLISSGINFLGCIALFIYARKKRKSGRVIGIYLIFYSIARFMIEFFRGDVARGIFYGVSTSQWISLLLIPIGFWFYTKKFSTVEEETMN</sequence>